<dbReference type="Pfam" id="PF00550">
    <property type="entry name" value="PP-binding"/>
    <property type="match status" value="2"/>
</dbReference>
<dbReference type="GO" id="GO:0044550">
    <property type="term" value="P:secondary metabolite biosynthetic process"/>
    <property type="evidence" value="ECO:0007669"/>
    <property type="project" value="TreeGrafter"/>
</dbReference>
<sequence>MSLDKKLEILEKLKKEMGLKATNSIPKRTNQQEYPLSYAQERMWFASELNPTSAAYNIPLTIRIVGNIDLEKLGHAFNSVLEKHEVLRAQFMNENGVPIQRILPFQSVDMKVVPMMDKSVANREIIVKELVNKTASTPINLQSEQLFNITVFKLSEEEHILLIVMHHIIFDGWSTGLLMKELSEVYRNGKTTVDELVIQYADYAAWQKEKMENGGYQRQLEYWKNKIGSNPSELRLPLDYSRSKNQMFEGDIYRFALPGILVDAVKQMSREKRVSPFVILLSAYYIFLYKYTGQKELILGVPVSNRQHVEIEPLIGCIANTIPLKVIIEAQKTVAELIEQVNKATLEAQDHQELPFDKLVDELKINRTLSHSPVFQSMFVYQQQQQSILELDDCVFIPYDVETKTSKFDLSVSIMEIGERIEGFFEYNKLFEKTTIERMVRNYIHILEELICKPNELVSKIKGMIPEEEQKIVSSSESMSFEKAESIHQRFEQQVRHFPDAVALVSEGTQITYSELDKRANQLARYLRGNGVKTETKVAVKMDRSNHFIISILAVLKAGGTYVPLDPEQPRSRIAYIIEDSRCEVLLTQEKYIDALYPGLKCTIIQYEDNQWSQEKDEALNVPVYPDQVAYIIYTSGSTGKPKGVLNTHHNVRRLFESSEKHYQFTEKDAWTLFHSTAFDFTVWEIWGALLYGGKLFIIPAEMRRKPELFYRFLHDEGITVLNQTPSAFKELLNSMDQYNYSLKLRYIIFGGEALHFQDLSRWFEKYGNQTKLINMYGITETTVHVTWREVKKEEIKTAARSLVGKPLQDLSIYILDEDLNPTPIGVPGEIYVGGEGLARGYNERYALTAERFIPNPFSVNGDRLYKTGDVGKYISDGDIEYVGRMDDQVKIKGHRIELGEVKSFIAQYPTVKDCTVLVRTNEKKENELAVFVVFSEEDELKKLRKSLLSNLPKYMYPSHFIAVEAIPVTSNGKVDKSLLLKLCENTRVGEKREPETQIEKDLTAIWKTVLNNQEIYLNDNFFSLGGDSIRSLKIISEAEEKGYFFTLEELFQHQTIEDLVQLLEQKVLPTEREGTLSPFALVPEEDRIWIKEGVEDAYPLTKAQEGMFYHMEQYPEEPLYHNIDSVLLKGKFDYGLFRNAVEKVVARNVMLRTSFDLKNFRVPMQLVHQTANLFVGYSDIRHLEHNKQEEIIDQYIQQEKKNTFDLKSPSLLRFFVHQRSDETFQFSLTECHLIFDGWSLTSTLAEIFDVYFQLLEGKYEKSEKVLSVDFRDFVKLEQEAIQSEEHIAFWKSFLLDCQALQLPIYESKKALNQAFRVRRRIVELSNETSRQLKQISASYQVPVKSILLAAHIKALQAITGQSDVVTGMVSNGRMETKDGEKVKGLFINTLPFRQIVSPGEWIEFINKTFEIEQDILPYRRLPLPEIQRHVNQSTLFETAFNYVYFHSMEPLLTSNKIEFLGFNRNSANDTHFKLMATFSNHPPDYEIRLTLSYDEGTFTEEQMDIIVDIYHNILKSVTANPLASHDDQSYLPEQVYTQLVHKWNNHRESFLDESLLLHELIEKEAEKSPNSIALIEGSNKITYKSLNKEAEKVASFLRRERINGDFVGIYMDRSAEMIIGLLGILKAGCAYVPLDTSYPSERIQFMIRDSKVECILTSKEQYYDLDDLCENRYVVKEILDTGSVEIDRIREKSADQLAYMIYTSGSTGRPKGVMVPHKGVVNRILWMKNYYGEIKNERGLHKTPLSFDYSVFEIFSALCTGASLVIAKPEGHKDSYYLADLIKQHDITTLYFVPTMLQEFLNVSGVDSCTSIQRVMCSGEPLTSQIKEKFFALFSGELYNQYGPTEASVEVTSYRCESRESNVRIGRPMANTEIYILNEDLQPAGIEVVGELYIGGTGLATAYHGNASLTAKHFIPNPFSKVEGARLYKTGDLAKFNSEGEIQYIGRKDSQIKMRGIRVELREIESAIRENPQLKDGIVIYKKDEKTPQGLLVGYVIPEHGTLLTEKEVKNLLRERLPRFMIPEFIVLMQEFPVSPNGKLDKKALPEPRFTRERMQSAYVPPVTSLEKKVARIYQDVLNLDRVGIDDDFFDLGGDSLSAVHLMNRIEKVLGQKVSLDVIYDKPTIKLILDYISEEPGMEAVLFKKNRE</sequence>
<dbReference type="GO" id="GO:0005829">
    <property type="term" value="C:cytosol"/>
    <property type="evidence" value="ECO:0007669"/>
    <property type="project" value="TreeGrafter"/>
</dbReference>
<dbReference type="NCBIfam" id="TIGR01733">
    <property type="entry name" value="AA-adenyl-dom"/>
    <property type="match status" value="2"/>
</dbReference>
<dbReference type="EMBL" id="LRPH01000094">
    <property type="protein sequence ID" value="KWU54895.1"/>
    <property type="molecule type" value="Genomic_DNA"/>
</dbReference>
<accession>A0A109FU95</accession>
<dbReference type="PROSITE" id="PS50075">
    <property type="entry name" value="CARRIER"/>
    <property type="match status" value="2"/>
</dbReference>
<evidence type="ECO:0000256" key="8">
    <source>
        <dbReference type="SAM" id="Coils"/>
    </source>
</evidence>
<dbReference type="PROSITE" id="PS00012">
    <property type="entry name" value="PHOSPHOPANTETHEINE"/>
    <property type="match status" value="1"/>
</dbReference>
<dbReference type="GO" id="GO:0003824">
    <property type="term" value="F:catalytic activity"/>
    <property type="evidence" value="ECO:0007669"/>
    <property type="project" value="InterPro"/>
</dbReference>
<dbReference type="Pfam" id="PF13193">
    <property type="entry name" value="AMP-binding_C"/>
    <property type="match status" value="2"/>
</dbReference>
<dbReference type="InterPro" id="IPR000873">
    <property type="entry name" value="AMP-dep_synth/lig_dom"/>
</dbReference>
<evidence type="ECO:0000256" key="7">
    <source>
        <dbReference type="ARBA" id="ARBA00023194"/>
    </source>
</evidence>
<keyword evidence="5" id="KW-0547">Nucleotide-binding</keyword>
<dbReference type="SUPFAM" id="SSF52777">
    <property type="entry name" value="CoA-dependent acyltransferases"/>
    <property type="match status" value="4"/>
</dbReference>
<dbReference type="FunFam" id="3.40.50.980:FF:000002">
    <property type="entry name" value="Enterobactin synthetase component F"/>
    <property type="match status" value="1"/>
</dbReference>
<dbReference type="Gene3D" id="3.40.50.980">
    <property type="match status" value="2"/>
</dbReference>
<keyword evidence="4" id="KW-0597">Phosphoprotein</keyword>
<dbReference type="CDD" id="cd17643">
    <property type="entry name" value="A_NRPS_Cytc1-like"/>
    <property type="match status" value="1"/>
</dbReference>
<keyword evidence="8" id="KW-0175">Coiled coil</keyword>
<evidence type="ECO:0000259" key="9">
    <source>
        <dbReference type="PROSITE" id="PS50075"/>
    </source>
</evidence>
<name>A0A109FU95_BACMY</name>
<dbReference type="FunFam" id="1.10.1200.10:FF:000005">
    <property type="entry name" value="Nonribosomal peptide synthetase 1"/>
    <property type="match status" value="1"/>
</dbReference>
<evidence type="ECO:0000256" key="1">
    <source>
        <dbReference type="ARBA" id="ARBA00001957"/>
    </source>
</evidence>
<dbReference type="InterPro" id="IPR020806">
    <property type="entry name" value="PKS_PP-bd"/>
</dbReference>
<evidence type="ECO:0000256" key="3">
    <source>
        <dbReference type="ARBA" id="ARBA00022450"/>
    </source>
</evidence>
<dbReference type="Gene3D" id="3.30.559.10">
    <property type="entry name" value="Chloramphenicol acetyltransferase-like domain"/>
    <property type="match status" value="2"/>
</dbReference>
<keyword evidence="7" id="KW-0045">Antibiotic biosynthesis</keyword>
<dbReference type="Pfam" id="PF00668">
    <property type="entry name" value="Condensation"/>
    <property type="match status" value="2"/>
</dbReference>
<evidence type="ECO:0000313" key="10">
    <source>
        <dbReference type="EMBL" id="KWU54895.1"/>
    </source>
</evidence>
<dbReference type="InterPro" id="IPR009081">
    <property type="entry name" value="PP-bd_ACP"/>
</dbReference>
<feature type="domain" description="Carrier" evidence="9">
    <location>
        <begin position="2062"/>
        <end position="2137"/>
    </location>
</feature>
<dbReference type="PROSITE" id="PS00455">
    <property type="entry name" value="AMP_BINDING"/>
    <property type="match status" value="2"/>
</dbReference>
<evidence type="ECO:0000256" key="2">
    <source>
        <dbReference type="ARBA" id="ARBA00006432"/>
    </source>
</evidence>
<dbReference type="PANTHER" id="PTHR45527">
    <property type="entry name" value="NONRIBOSOMAL PEPTIDE SYNTHETASE"/>
    <property type="match status" value="1"/>
</dbReference>
<dbReference type="Gene3D" id="3.30.559.30">
    <property type="entry name" value="Nonribosomal peptide synthetase, condensation domain"/>
    <property type="match status" value="2"/>
</dbReference>
<dbReference type="GO" id="GO:0031177">
    <property type="term" value="F:phosphopantetheine binding"/>
    <property type="evidence" value="ECO:0007669"/>
    <property type="project" value="InterPro"/>
</dbReference>
<feature type="coiled-coil region" evidence="8">
    <location>
        <begin position="327"/>
        <end position="354"/>
    </location>
</feature>
<dbReference type="CDD" id="cd19531">
    <property type="entry name" value="LCL_NRPS-like"/>
    <property type="match status" value="1"/>
</dbReference>
<gene>
    <name evidence="10" type="ORF">AWW70_26140</name>
</gene>
<keyword evidence="3" id="KW-0596">Phosphopantetheine</keyword>
<dbReference type="PANTHER" id="PTHR45527:SF14">
    <property type="entry name" value="PLIPASTATIN SYNTHASE SUBUNIT B"/>
    <property type="match status" value="1"/>
</dbReference>
<comment type="similarity">
    <text evidence="2">Belongs to the ATP-dependent AMP-binding enzyme family.</text>
</comment>
<dbReference type="GO" id="GO:0043041">
    <property type="term" value="P:amino acid activation for nonribosomal peptide biosynthetic process"/>
    <property type="evidence" value="ECO:0007669"/>
    <property type="project" value="TreeGrafter"/>
</dbReference>
<dbReference type="GO" id="GO:0008610">
    <property type="term" value="P:lipid biosynthetic process"/>
    <property type="evidence" value="ECO:0007669"/>
    <property type="project" value="UniProtKB-ARBA"/>
</dbReference>
<dbReference type="Gene3D" id="3.40.50.12780">
    <property type="entry name" value="N-terminal domain of ligase-like"/>
    <property type="match status" value="1"/>
</dbReference>
<dbReference type="InterPro" id="IPR025110">
    <property type="entry name" value="AMP-bd_C"/>
</dbReference>
<dbReference type="CDD" id="cd05930">
    <property type="entry name" value="A_NRPS"/>
    <property type="match status" value="1"/>
</dbReference>
<comment type="caution">
    <text evidence="10">The sequence shown here is derived from an EMBL/GenBank/DDBJ whole genome shotgun (WGS) entry which is preliminary data.</text>
</comment>
<dbReference type="Pfam" id="PF00501">
    <property type="entry name" value="AMP-binding"/>
    <property type="match status" value="2"/>
</dbReference>
<dbReference type="InterPro" id="IPR023213">
    <property type="entry name" value="CAT-like_dom_sf"/>
</dbReference>
<protein>
    <recommendedName>
        <fullName evidence="9">Carrier domain-containing protein</fullName>
    </recommendedName>
</protein>
<dbReference type="GO" id="GO:0005524">
    <property type="term" value="F:ATP binding"/>
    <property type="evidence" value="ECO:0007669"/>
    <property type="project" value="UniProtKB-KW"/>
</dbReference>
<dbReference type="FunFam" id="3.40.50.12780:FF:000012">
    <property type="entry name" value="Non-ribosomal peptide synthetase"/>
    <property type="match status" value="2"/>
</dbReference>
<evidence type="ECO:0000256" key="5">
    <source>
        <dbReference type="ARBA" id="ARBA00022741"/>
    </source>
</evidence>
<evidence type="ECO:0000256" key="4">
    <source>
        <dbReference type="ARBA" id="ARBA00022553"/>
    </source>
</evidence>
<dbReference type="RefSeq" id="WP_060751830.1">
    <property type="nucleotide sequence ID" value="NZ_LRPH01000094.1"/>
</dbReference>
<dbReference type="InterPro" id="IPR045851">
    <property type="entry name" value="AMP-bd_C_sf"/>
</dbReference>
<dbReference type="SUPFAM" id="SSF56801">
    <property type="entry name" value="Acetyl-CoA synthetase-like"/>
    <property type="match status" value="2"/>
</dbReference>
<dbReference type="InterPro" id="IPR001242">
    <property type="entry name" value="Condensation_dom"/>
</dbReference>
<dbReference type="FunFam" id="2.30.38.10:FF:000001">
    <property type="entry name" value="Non-ribosomal peptide synthetase PvdI"/>
    <property type="match status" value="1"/>
</dbReference>
<dbReference type="InterPro" id="IPR042099">
    <property type="entry name" value="ANL_N_sf"/>
</dbReference>
<organism evidence="10 11">
    <name type="scientific">Bacillus mycoides</name>
    <dbReference type="NCBI Taxonomy" id="1405"/>
    <lineage>
        <taxon>Bacteria</taxon>
        <taxon>Bacillati</taxon>
        <taxon>Bacillota</taxon>
        <taxon>Bacilli</taxon>
        <taxon>Bacillales</taxon>
        <taxon>Bacillaceae</taxon>
        <taxon>Bacillus</taxon>
        <taxon>Bacillus cereus group</taxon>
    </lineage>
</organism>
<comment type="cofactor">
    <cofactor evidence="1">
        <name>pantetheine 4'-phosphate</name>
        <dbReference type="ChEBI" id="CHEBI:47942"/>
    </cofactor>
</comment>
<dbReference type="Gene3D" id="3.30.300.30">
    <property type="match status" value="2"/>
</dbReference>
<evidence type="ECO:0000313" key="11">
    <source>
        <dbReference type="Proteomes" id="UP000065797"/>
    </source>
</evidence>
<evidence type="ECO:0000256" key="6">
    <source>
        <dbReference type="ARBA" id="ARBA00022840"/>
    </source>
</evidence>
<keyword evidence="6" id="KW-0067">ATP-binding</keyword>
<dbReference type="GO" id="GO:0017000">
    <property type="term" value="P:antibiotic biosynthetic process"/>
    <property type="evidence" value="ECO:0007669"/>
    <property type="project" value="UniProtKB-KW"/>
</dbReference>
<dbReference type="SUPFAM" id="SSF47336">
    <property type="entry name" value="ACP-like"/>
    <property type="match status" value="2"/>
</dbReference>
<feature type="domain" description="Carrier" evidence="9">
    <location>
        <begin position="994"/>
        <end position="1068"/>
    </location>
</feature>
<dbReference type="SMART" id="SM00823">
    <property type="entry name" value="PKS_PP"/>
    <property type="match status" value="1"/>
</dbReference>
<dbReference type="NCBIfam" id="NF003417">
    <property type="entry name" value="PRK04813.1"/>
    <property type="match status" value="2"/>
</dbReference>
<reference evidence="10 11" key="1">
    <citation type="submission" date="2016-01" db="EMBL/GenBank/DDBJ databases">
        <authorList>
            <person name="McClelland M."/>
            <person name="Jain A."/>
            <person name="Saraogi P."/>
            <person name="Mendelson R."/>
            <person name="Westerman R."/>
            <person name="SanMiguel P."/>
            <person name="Csonka L."/>
        </authorList>
    </citation>
    <scope>NUCLEOTIDE SEQUENCE [LARGE SCALE GENOMIC DNA]</scope>
    <source>
        <strain evidence="10 11">PE8-15</strain>
    </source>
</reference>
<dbReference type="Gene3D" id="1.10.1200.10">
    <property type="entry name" value="ACP-like"/>
    <property type="match status" value="2"/>
</dbReference>
<dbReference type="InterPro" id="IPR036736">
    <property type="entry name" value="ACP-like_sf"/>
</dbReference>
<dbReference type="InterPro" id="IPR010071">
    <property type="entry name" value="AA_adenyl_dom"/>
</dbReference>
<dbReference type="InterPro" id="IPR020845">
    <property type="entry name" value="AMP-binding_CS"/>
</dbReference>
<dbReference type="Gene3D" id="2.30.38.10">
    <property type="entry name" value="Luciferase, Domain 3"/>
    <property type="match status" value="1"/>
</dbReference>
<dbReference type="FunFam" id="3.40.50.980:FF:000001">
    <property type="entry name" value="Non-ribosomal peptide synthetase"/>
    <property type="match status" value="1"/>
</dbReference>
<dbReference type="Proteomes" id="UP000065797">
    <property type="component" value="Unassembled WGS sequence"/>
</dbReference>
<dbReference type="InterPro" id="IPR006162">
    <property type="entry name" value="Ppantetheine_attach_site"/>
</dbReference>
<proteinExistence type="inferred from homology"/>